<keyword evidence="3" id="KW-1185">Reference proteome</keyword>
<accession>A0A4S5BLW7</accession>
<protein>
    <recommendedName>
        <fullName evidence="4">DUF4251 domain-containing protein</fullName>
    </recommendedName>
</protein>
<evidence type="ECO:0000313" key="3">
    <source>
        <dbReference type="Proteomes" id="UP000306236"/>
    </source>
</evidence>
<dbReference type="Proteomes" id="UP000306236">
    <property type="component" value="Unassembled WGS sequence"/>
</dbReference>
<gene>
    <name evidence="2" type="ORF">E8K88_13555</name>
</gene>
<name>A0A4S5BLW7_9BURK</name>
<keyword evidence="1" id="KW-0732">Signal</keyword>
<evidence type="ECO:0000313" key="2">
    <source>
        <dbReference type="EMBL" id="THJ31855.1"/>
    </source>
</evidence>
<comment type="caution">
    <text evidence="2">The sequence shown here is derived from an EMBL/GenBank/DDBJ whole genome shotgun (WGS) entry which is preliminary data.</text>
</comment>
<dbReference type="EMBL" id="SSWX01000019">
    <property type="protein sequence ID" value="THJ31855.1"/>
    <property type="molecule type" value="Genomic_DNA"/>
</dbReference>
<sequence length="193" mass="21910">MIKKALFVCLLSGFTSYSYSSPCSPPVFEGIDSLQELVKPSVEFTVQEFTSVRLMRIASLNLPSPFLDVIYSDGLGFRTPSKDLSVNINYQGFDEISEFDAKGIAPYEFYEKMFESPSGEAQCMYLEVFDVNRQDYRVSASVGNGKVFAFGSKDLHRIYILNKNNQNKVAAIVLKTFNVRYVFEILKSLKFME</sequence>
<reference evidence="2 3" key="1">
    <citation type="submission" date="2019-04" db="EMBL/GenBank/DDBJ databases">
        <title>Lampropedia sp YIM MLB12 draf genome.</title>
        <authorList>
            <person name="Wang Y.-X."/>
        </authorList>
    </citation>
    <scope>NUCLEOTIDE SEQUENCE [LARGE SCALE GENOMIC DNA]</scope>
    <source>
        <strain evidence="2 3">YIM MLB12</strain>
    </source>
</reference>
<proteinExistence type="predicted"/>
<evidence type="ECO:0008006" key="4">
    <source>
        <dbReference type="Google" id="ProtNLM"/>
    </source>
</evidence>
<evidence type="ECO:0000256" key="1">
    <source>
        <dbReference type="SAM" id="SignalP"/>
    </source>
</evidence>
<dbReference type="AlphaFoldDB" id="A0A4S5BLW7"/>
<dbReference type="RefSeq" id="WP_136407220.1">
    <property type="nucleotide sequence ID" value="NZ_SSWX01000019.1"/>
</dbReference>
<feature type="chain" id="PRO_5020534129" description="DUF4251 domain-containing protein" evidence="1">
    <location>
        <begin position="21"/>
        <end position="193"/>
    </location>
</feature>
<organism evidence="2 3">
    <name type="scientific">Lampropedia aestuarii</name>
    <dbReference type="NCBI Taxonomy" id="2562762"/>
    <lineage>
        <taxon>Bacteria</taxon>
        <taxon>Pseudomonadati</taxon>
        <taxon>Pseudomonadota</taxon>
        <taxon>Betaproteobacteria</taxon>
        <taxon>Burkholderiales</taxon>
        <taxon>Comamonadaceae</taxon>
        <taxon>Lampropedia</taxon>
    </lineage>
</organism>
<feature type="signal peptide" evidence="1">
    <location>
        <begin position="1"/>
        <end position="20"/>
    </location>
</feature>